<dbReference type="STRING" id="983506.L8WS36"/>
<evidence type="ECO:0000313" key="2">
    <source>
        <dbReference type="EMBL" id="ELU39199.1"/>
    </source>
</evidence>
<organism evidence="2 3">
    <name type="scientific">Thanatephorus cucumeris (strain AG1-IA)</name>
    <name type="common">Rice sheath blight fungus</name>
    <name type="synonym">Rhizoctonia solani</name>
    <dbReference type="NCBI Taxonomy" id="983506"/>
    <lineage>
        <taxon>Eukaryota</taxon>
        <taxon>Fungi</taxon>
        <taxon>Dikarya</taxon>
        <taxon>Basidiomycota</taxon>
        <taxon>Agaricomycotina</taxon>
        <taxon>Agaricomycetes</taxon>
        <taxon>Cantharellales</taxon>
        <taxon>Ceratobasidiaceae</taxon>
        <taxon>Rhizoctonia</taxon>
        <taxon>Rhizoctonia solani AG-1</taxon>
    </lineage>
</organism>
<evidence type="ECO:0000256" key="1">
    <source>
        <dbReference type="SAM" id="MobiDB-lite"/>
    </source>
</evidence>
<keyword evidence="3" id="KW-1185">Reference proteome</keyword>
<feature type="region of interest" description="Disordered" evidence="1">
    <location>
        <begin position="88"/>
        <end position="166"/>
    </location>
</feature>
<sequence length="166" mass="17991">MIVDGPRATCCTVQYMCKLRQIRVGLHSQAWENTYRSASPTTASRVQCSPLVLCHSLLFDRAKPAGRVFFTTYNSIRFFLIVLRHEGEESTTRRIASNPSVPLATSAWSKGPPQSSATSRAQSPANAPSTPTTQSRRQSSLGQGANATVKQASRGVATGTGHRQAR</sequence>
<name>L8WS36_THACA</name>
<dbReference type="AlphaFoldDB" id="L8WS36"/>
<dbReference type="Proteomes" id="UP000011668">
    <property type="component" value="Unassembled WGS sequence"/>
</dbReference>
<feature type="compositionally biased region" description="Polar residues" evidence="1">
    <location>
        <begin position="106"/>
        <end position="127"/>
    </location>
</feature>
<feature type="compositionally biased region" description="Polar residues" evidence="1">
    <location>
        <begin position="141"/>
        <end position="151"/>
    </location>
</feature>
<feature type="compositionally biased region" description="Low complexity" evidence="1">
    <location>
        <begin position="128"/>
        <end position="140"/>
    </location>
</feature>
<reference evidence="2 3" key="1">
    <citation type="journal article" date="2013" name="Nat. Commun.">
        <title>The evolution and pathogenic mechanisms of the rice sheath blight pathogen.</title>
        <authorList>
            <person name="Zheng A."/>
            <person name="Lin R."/>
            <person name="Xu L."/>
            <person name="Qin P."/>
            <person name="Tang C."/>
            <person name="Ai P."/>
            <person name="Zhang D."/>
            <person name="Liu Y."/>
            <person name="Sun Z."/>
            <person name="Feng H."/>
            <person name="Wang Y."/>
            <person name="Chen Y."/>
            <person name="Liang X."/>
            <person name="Fu R."/>
            <person name="Li Q."/>
            <person name="Zhang J."/>
            <person name="Yu X."/>
            <person name="Xie Z."/>
            <person name="Ding L."/>
            <person name="Guan P."/>
            <person name="Tang J."/>
            <person name="Liang Y."/>
            <person name="Wang S."/>
            <person name="Deng Q."/>
            <person name="Li S."/>
            <person name="Zhu J."/>
            <person name="Wang L."/>
            <person name="Liu H."/>
            <person name="Li P."/>
        </authorList>
    </citation>
    <scope>NUCLEOTIDE SEQUENCE [LARGE SCALE GENOMIC DNA]</scope>
    <source>
        <strain evidence="3">AG-1 IA</strain>
    </source>
</reference>
<comment type="caution">
    <text evidence="2">The sequence shown here is derived from an EMBL/GenBank/DDBJ whole genome shotgun (WGS) entry which is preliminary data.</text>
</comment>
<dbReference type="OrthoDB" id="3269919at2759"/>
<accession>L8WS36</accession>
<proteinExistence type="predicted"/>
<dbReference type="EMBL" id="AFRT01001891">
    <property type="protein sequence ID" value="ELU39199.1"/>
    <property type="molecule type" value="Genomic_DNA"/>
</dbReference>
<evidence type="ECO:0000313" key="3">
    <source>
        <dbReference type="Proteomes" id="UP000011668"/>
    </source>
</evidence>
<dbReference type="HOGENOM" id="CLU_1603857_0_0_1"/>
<protein>
    <submittedName>
        <fullName evidence="2">Uncharacterized protein</fullName>
    </submittedName>
</protein>
<gene>
    <name evidence="2" type="ORF">AG1IA_06779</name>
</gene>